<feature type="compositionally biased region" description="Polar residues" evidence="1">
    <location>
        <begin position="1"/>
        <end position="17"/>
    </location>
</feature>
<name>A0A150ME20_9BACI</name>
<dbReference type="AlphaFoldDB" id="A0A150ME20"/>
<organism evidence="2 3">
    <name type="scientific">Caldibacillus debilis</name>
    <dbReference type="NCBI Taxonomy" id="301148"/>
    <lineage>
        <taxon>Bacteria</taxon>
        <taxon>Bacillati</taxon>
        <taxon>Bacillota</taxon>
        <taxon>Bacilli</taxon>
        <taxon>Bacillales</taxon>
        <taxon>Bacillaceae</taxon>
        <taxon>Caldibacillus</taxon>
    </lineage>
</organism>
<proteinExistence type="predicted"/>
<feature type="region of interest" description="Disordered" evidence="1">
    <location>
        <begin position="1"/>
        <end position="49"/>
    </location>
</feature>
<protein>
    <submittedName>
        <fullName evidence="2">Uncharacterized protein</fullName>
    </submittedName>
</protein>
<gene>
    <name evidence="2" type="ORF">B4135_1186</name>
</gene>
<reference evidence="2 3" key="1">
    <citation type="submission" date="2016-01" db="EMBL/GenBank/DDBJ databases">
        <title>Draft Genome Sequences of Seven Thermophilic Sporeformers Isolated from Foods.</title>
        <authorList>
            <person name="Berendsen E.M."/>
            <person name="Wells-Bennik M.H."/>
            <person name="Krawcyk A.O."/>
            <person name="De Jong A."/>
            <person name="Holsappel S."/>
            <person name="Eijlander R.T."/>
            <person name="Kuipers O.P."/>
        </authorList>
    </citation>
    <scope>NUCLEOTIDE SEQUENCE [LARGE SCALE GENOMIC DNA]</scope>
    <source>
        <strain evidence="2 3">B4135</strain>
    </source>
</reference>
<dbReference type="EMBL" id="LQYT01000009">
    <property type="protein sequence ID" value="KYD22703.1"/>
    <property type="molecule type" value="Genomic_DNA"/>
</dbReference>
<accession>A0A150ME20</accession>
<dbReference type="Proteomes" id="UP000075683">
    <property type="component" value="Unassembled WGS sequence"/>
</dbReference>
<evidence type="ECO:0000313" key="3">
    <source>
        <dbReference type="Proteomes" id="UP000075683"/>
    </source>
</evidence>
<dbReference type="STRING" id="301148.B4135_1186"/>
<evidence type="ECO:0000256" key="1">
    <source>
        <dbReference type="SAM" id="MobiDB-lite"/>
    </source>
</evidence>
<sequence>MPFLVNNGSGPKSNPASGQIFPMPSRKGAPLIHPGFHSLPGKEGLSDQD</sequence>
<evidence type="ECO:0000313" key="2">
    <source>
        <dbReference type="EMBL" id="KYD22703.1"/>
    </source>
</evidence>
<comment type="caution">
    <text evidence="2">The sequence shown here is derived from an EMBL/GenBank/DDBJ whole genome shotgun (WGS) entry which is preliminary data.</text>
</comment>